<dbReference type="SUPFAM" id="SSF52540">
    <property type="entry name" value="P-loop containing nucleoside triphosphate hydrolases"/>
    <property type="match status" value="2"/>
</dbReference>
<evidence type="ECO:0000256" key="1">
    <source>
        <dbReference type="ARBA" id="ARBA00022741"/>
    </source>
</evidence>
<organism evidence="5 6">
    <name type="scientific">Suillus subaureus</name>
    <dbReference type="NCBI Taxonomy" id="48587"/>
    <lineage>
        <taxon>Eukaryota</taxon>
        <taxon>Fungi</taxon>
        <taxon>Dikarya</taxon>
        <taxon>Basidiomycota</taxon>
        <taxon>Agaricomycotina</taxon>
        <taxon>Agaricomycetes</taxon>
        <taxon>Agaricomycetidae</taxon>
        <taxon>Boletales</taxon>
        <taxon>Suillineae</taxon>
        <taxon>Suillaceae</taxon>
        <taxon>Suillus</taxon>
    </lineage>
</organism>
<dbReference type="EMBL" id="JABBWG010000004">
    <property type="protein sequence ID" value="KAG1823563.1"/>
    <property type="molecule type" value="Genomic_DNA"/>
</dbReference>
<evidence type="ECO:0000313" key="5">
    <source>
        <dbReference type="EMBL" id="KAG1823563.1"/>
    </source>
</evidence>
<feature type="compositionally biased region" description="Basic residues" evidence="3">
    <location>
        <begin position="428"/>
        <end position="440"/>
    </location>
</feature>
<gene>
    <name evidence="5" type="ORF">BJ212DRAFT_1566614</name>
</gene>
<dbReference type="PANTHER" id="PTHR45782">
    <property type="entry name" value="MITOCHONDRIAL RIBOSOME-ASSOCIATED GTPASE 1"/>
    <property type="match status" value="1"/>
</dbReference>
<dbReference type="Gene3D" id="1.10.1580.10">
    <property type="match status" value="1"/>
</dbReference>
<name>A0A9P7EK81_9AGAM</name>
<evidence type="ECO:0000313" key="6">
    <source>
        <dbReference type="Proteomes" id="UP000807769"/>
    </source>
</evidence>
<accession>A0A9P7EK81</accession>
<feature type="compositionally biased region" description="Basic and acidic residues" evidence="3">
    <location>
        <begin position="413"/>
        <end position="424"/>
    </location>
</feature>
<dbReference type="Gene3D" id="3.40.50.300">
    <property type="entry name" value="P-loop containing nucleotide triphosphate hydrolases"/>
    <property type="match status" value="1"/>
</dbReference>
<protein>
    <submittedName>
        <fullName evidence="5">P-loop containing nucleoside triphosphate hydrolase protein</fullName>
    </submittedName>
</protein>
<evidence type="ECO:0000256" key="3">
    <source>
        <dbReference type="SAM" id="MobiDB-lite"/>
    </source>
</evidence>
<dbReference type="InterPro" id="IPR006073">
    <property type="entry name" value="GTP-bd"/>
</dbReference>
<keyword evidence="6" id="KW-1185">Reference proteome</keyword>
<dbReference type="GO" id="GO:0005739">
    <property type="term" value="C:mitochondrion"/>
    <property type="evidence" value="ECO:0007669"/>
    <property type="project" value="TreeGrafter"/>
</dbReference>
<dbReference type="PANTHER" id="PTHR45782:SF4">
    <property type="entry name" value="MITOCHONDRIAL RIBOSOME-ASSOCIATED GTPASE 1"/>
    <property type="match status" value="1"/>
</dbReference>
<dbReference type="Proteomes" id="UP000807769">
    <property type="component" value="Unassembled WGS sequence"/>
</dbReference>
<comment type="caution">
    <text evidence="5">The sequence shown here is derived from an EMBL/GenBank/DDBJ whole genome shotgun (WGS) entry which is preliminary data.</text>
</comment>
<keyword evidence="2" id="KW-0342">GTP-binding</keyword>
<reference evidence="5" key="1">
    <citation type="journal article" date="2020" name="New Phytol.">
        <title>Comparative genomics reveals dynamic genome evolution in host specialist ectomycorrhizal fungi.</title>
        <authorList>
            <person name="Lofgren L.A."/>
            <person name="Nguyen N.H."/>
            <person name="Vilgalys R."/>
            <person name="Ruytinx J."/>
            <person name="Liao H.L."/>
            <person name="Branco S."/>
            <person name="Kuo A."/>
            <person name="LaButti K."/>
            <person name="Lipzen A."/>
            <person name="Andreopoulos W."/>
            <person name="Pangilinan J."/>
            <person name="Riley R."/>
            <person name="Hundley H."/>
            <person name="Na H."/>
            <person name="Barry K."/>
            <person name="Grigoriev I.V."/>
            <person name="Stajich J.E."/>
            <person name="Kennedy P.G."/>
        </authorList>
    </citation>
    <scope>NUCLEOTIDE SEQUENCE</scope>
    <source>
        <strain evidence="5">MN1</strain>
    </source>
</reference>
<evidence type="ECO:0000259" key="4">
    <source>
        <dbReference type="Pfam" id="PF01926"/>
    </source>
</evidence>
<dbReference type="GO" id="GO:0032543">
    <property type="term" value="P:mitochondrial translation"/>
    <property type="evidence" value="ECO:0007669"/>
    <property type="project" value="TreeGrafter"/>
</dbReference>
<dbReference type="RefSeq" id="XP_041197623.1">
    <property type="nucleotide sequence ID" value="XM_041341976.1"/>
</dbReference>
<dbReference type="GO" id="GO:0003924">
    <property type="term" value="F:GTPase activity"/>
    <property type="evidence" value="ECO:0007669"/>
    <property type="project" value="TreeGrafter"/>
</dbReference>
<dbReference type="InterPro" id="IPR023179">
    <property type="entry name" value="GTP-bd_ortho_bundle_sf"/>
</dbReference>
<dbReference type="OrthoDB" id="269151at2759"/>
<keyword evidence="1" id="KW-0547">Nucleotide-binding</keyword>
<dbReference type="GeneID" id="64635992"/>
<dbReference type="AlphaFoldDB" id="A0A9P7EK81"/>
<proteinExistence type="predicted"/>
<evidence type="ECO:0000256" key="2">
    <source>
        <dbReference type="ARBA" id="ARBA00023134"/>
    </source>
</evidence>
<feature type="region of interest" description="Disordered" evidence="3">
    <location>
        <begin position="398"/>
        <end position="440"/>
    </location>
</feature>
<sequence>MMSVVSFPALPPAPSWFPGHMNRFTKQLPALLSRTDVVLELRDSRLPLTSINNNLEGAINKWRAERGHHSTHSRNSSLGYGGPICERIVVLNKRDFVPEWGIEPFKRAMKAKFPDQTVHFASCNKPRDIRSLSEMVVNIAKRNPHATETNVLVIGMPNVGKSTLLNSLRNMGIPGRTPKALQTSAQPGHTRAISTRLKLSEDPLVYSYDSPGVMLPFLGKGDRGAERGVKLALIGKIDFFTGALLAEIYFTAAGIKESLYDIEALVAYLLYRLNVLNPISPAYLTLLPPGSHPFTDAEDFLEQLAIRLNMLLRGGEKDTVRAAKWFVEWWRNEGGLVSASVPENLPTGSDGTHTPLLRRGWGFDFEWTVDASMNSADGGFESAVQMKMEECIDESMRAAREDERSGVGISTTQERKRSWQEKQSMRAAKSKAKFAARKTA</sequence>
<dbReference type="Pfam" id="PF01926">
    <property type="entry name" value="MMR_HSR1"/>
    <property type="match status" value="1"/>
</dbReference>
<keyword evidence="5" id="KW-0378">Hydrolase</keyword>
<dbReference type="InterPro" id="IPR027417">
    <property type="entry name" value="P-loop_NTPase"/>
</dbReference>
<dbReference type="GO" id="GO:0005525">
    <property type="term" value="F:GTP binding"/>
    <property type="evidence" value="ECO:0007669"/>
    <property type="project" value="UniProtKB-KW"/>
</dbReference>
<feature type="domain" description="G" evidence="4">
    <location>
        <begin position="151"/>
        <end position="218"/>
    </location>
</feature>